<feature type="active site" description="Proton acceptor; specific for L-alanine" evidence="4">
    <location>
        <position position="274"/>
    </location>
</feature>
<dbReference type="OrthoDB" id="9813814at2"/>
<gene>
    <name evidence="8" type="ORF">SAMN05444487_11454</name>
</gene>
<dbReference type="Gene3D" id="3.20.20.10">
    <property type="entry name" value="Alanine racemase"/>
    <property type="match status" value="1"/>
</dbReference>
<comment type="pathway">
    <text evidence="4">Amino-acid biosynthesis; D-alanine biosynthesis; D-alanine from L-alanine: step 1/1.</text>
</comment>
<sequence>MLKSTDRLQKNFSSVWATVNLATIRHNYQEIKKMTTAKIMAVVKSDAYGHGLLPIAEELVEQGVDQLAVATVDEGLQLRQHGIQTPILVFGNTHPADMEPLIRHDLMQAVFYDEMIDELAYRSSSIGQPAKIHLKLDTGLGRIGYPPHYPVIYQTMQRIQQSPNVHLKGIYTQLSSAHVLDHSSVWKQSGQFISITERLEQDGFTIPDRHLANSSTFLNFPGLHLDIVRPGILLYGAFPSQDITSEALSLQPAMTVKTQVIFLKDVEAGTSIGYGSNYVVSRKSRIATLSVGFANGYNRHLTNTSSVLLHGKLAPLVGSIYMNHCTIDVTDIPQASLWDEVILFGPDHPEINITALAEQASTVNTELLSLIGSRLDKIYIDDNTN</sequence>
<evidence type="ECO:0000256" key="5">
    <source>
        <dbReference type="PIRSR" id="PIRSR600821-50"/>
    </source>
</evidence>
<dbReference type="SMART" id="SM01005">
    <property type="entry name" value="Ala_racemase_C"/>
    <property type="match status" value="1"/>
</dbReference>
<keyword evidence="9" id="KW-1185">Reference proteome</keyword>
<dbReference type="GO" id="GO:0030632">
    <property type="term" value="P:D-alanine biosynthetic process"/>
    <property type="evidence" value="ECO:0007669"/>
    <property type="project" value="UniProtKB-UniRule"/>
</dbReference>
<feature type="domain" description="Alanine racemase C-terminal" evidence="7">
    <location>
        <begin position="253"/>
        <end position="380"/>
    </location>
</feature>
<dbReference type="RefSeq" id="WP_091741901.1">
    <property type="nucleotide sequence ID" value="NZ_FNNQ01000014.1"/>
</dbReference>
<evidence type="ECO:0000259" key="7">
    <source>
        <dbReference type="SMART" id="SM01005"/>
    </source>
</evidence>
<feature type="binding site" evidence="4 6">
    <location>
        <position position="322"/>
    </location>
    <ligand>
        <name>substrate</name>
    </ligand>
</feature>
<dbReference type="PANTHER" id="PTHR30511:SF0">
    <property type="entry name" value="ALANINE RACEMASE, CATABOLIC-RELATED"/>
    <property type="match status" value="1"/>
</dbReference>
<dbReference type="Gene3D" id="2.40.37.10">
    <property type="entry name" value="Lyase, Ornithine Decarboxylase, Chain A, domain 1"/>
    <property type="match status" value="1"/>
</dbReference>
<dbReference type="EC" id="5.1.1.1" evidence="4"/>
<accession>A0A1H3ATK2</accession>
<dbReference type="UniPathway" id="UPA00042">
    <property type="reaction ID" value="UER00497"/>
</dbReference>
<evidence type="ECO:0000256" key="2">
    <source>
        <dbReference type="ARBA" id="ARBA00022898"/>
    </source>
</evidence>
<dbReference type="AlphaFoldDB" id="A0A1H3ATK2"/>
<dbReference type="SUPFAM" id="SSF51419">
    <property type="entry name" value="PLP-binding barrel"/>
    <property type="match status" value="1"/>
</dbReference>
<keyword evidence="3 4" id="KW-0413">Isomerase</keyword>
<dbReference type="PANTHER" id="PTHR30511">
    <property type="entry name" value="ALANINE RACEMASE"/>
    <property type="match status" value="1"/>
</dbReference>
<evidence type="ECO:0000256" key="3">
    <source>
        <dbReference type="ARBA" id="ARBA00023235"/>
    </source>
</evidence>
<dbReference type="Pfam" id="PF00842">
    <property type="entry name" value="Ala_racemase_C"/>
    <property type="match status" value="1"/>
</dbReference>
<comment type="catalytic activity">
    <reaction evidence="4">
        <text>L-alanine = D-alanine</text>
        <dbReference type="Rhea" id="RHEA:20249"/>
        <dbReference type="ChEBI" id="CHEBI:57416"/>
        <dbReference type="ChEBI" id="CHEBI:57972"/>
        <dbReference type="EC" id="5.1.1.1"/>
    </reaction>
</comment>
<dbReference type="NCBIfam" id="TIGR00492">
    <property type="entry name" value="alr"/>
    <property type="match status" value="1"/>
</dbReference>
<protein>
    <recommendedName>
        <fullName evidence="4">Alanine racemase</fullName>
        <ecNumber evidence="4">5.1.1.1</ecNumber>
    </recommendedName>
</protein>
<dbReference type="GO" id="GO:0005829">
    <property type="term" value="C:cytosol"/>
    <property type="evidence" value="ECO:0007669"/>
    <property type="project" value="TreeGrafter"/>
</dbReference>
<dbReference type="HAMAP" id="MF_01201">
    <property type="entry name" value="Ala_racemase"/>
    <property type="match status" value="1"/>
</dbReference>
<dbReference type="InterPro" id="IPR009006">
    <property type="entry name" value="Ala_racemase/Decarboxylase_C"/>
</dbReference>
<dbReference type="InterPro" id="IPR011079">
    <property type="entry name" value="Ala_racemase_C"/>
</dbReference>
<dbReference type="GO" id="GO:0008784">
    <property type="term" value="F:alanine racemase activity"/>
    <property type="evidence" value="ECO:0007669"/>
    <property type="project" value="UniProtKB-UniRule"/>
</dbReference>
<dbReference type="EMBL" id="FNNQ01000014">
    <property type="protein sequence ID" value="SDX33016.1"/>
    <property type="molecule type" value="Genomic_DNA"/>
</dbReference>
<dbReference type="GO" id="GO:0030170">
    <property type="term" value="F:pyridoxal phosphate binding"/>
    <property type="evidence" value="ECO:0007669"/>
    <property type="project" value="UniProtKB-UniRule"/>
</dbReference>
<dbReference type="InterPro" id="IPR001608">
    <property type="entry name" value="Ala_racemase_N"/>
</dbReference>
<dbReference type="InterPro" id="IPR020622">
    <property type="entry name" value="Ala_racemase_pyridoxalP-BS"/>
</dbReference>
<dbReference type="FunFam" id="3.20.20.10:FF:000002">
    <property type="entry name" value="Alanine racemase"/>
    <property type="match status" value="1"/>
</dbReference>
<feature type="modified residue" description="N6-(pyridoxal phosphate)lysine" evidence="4 5">
    <location>
        <position position="44"/>
    </location>
</feature>
<evidence type="ECO:0000256" key="1">
    <source>
        <dbReference type="ARBA" id="ARBA00001933"/>
    </source>
</evidence>
<dbReference type="STRING" id="1048340.SAMN05444487_11454"/>
<dbReference type="PRINTS" id="PR00992">
    <property type="entry name" value="ALARACEMASE"/>
</dbReference>
<dbReference type="SUPFAM" id="SSF50621">
    <property type="entry name" value="Alanine racemase C-terminal domain-like"/>
    <property type="match status" value="1"/>
</dbReference>
<evidence type="ECO:0000313" key="9">
    <source>
        <dbReference type="Proteomes" id="UP000198534"/>
    </source>
</evidence>
<dbReference type="Proteomes" id="UP000198534">
    <property type="component" value="Unassembled WGS sequence"/>
</dbReference>
<dbReference type="InterPro" id="IPR029066">
    <property type="entry name" value="PLP-binding_barrel"/>
</dbReference>
<comment type="similarity">
    <text evidence="4">Belongs to the alanine racemase family.</text>
</comment>
<reference evidence="8 9" key="1">
    <citation type="submission" date="2016-10" db="EMBL/GenBank/DDBJ databases">
        <authorList>
            <person name="de Groot N.N."/>
        </authorList>
    </citation>
    <scope>NUCLEOTIDE SEQUENCE [LARGE SCALE GENOMIC DNA]</scope>
    <source>
        <strain evidence="8 9">DSM 45610</strain>
    </source>
</reference>
<feature type="binding site" evidence="4 6">
    <location>
        <position position="142"/>
    </location>
    <ligand>
        <name>substrate</name>
    </ligand>
</feature>
<comment type="function">
    <text evidence="4">Catalyzes the interconversion of L-alanine and D-alanine. May also act on other amino acids.</text>
</comment>
<evidence type="ECO:0000313" key="8">
    <source>
        <dbReference type="EMBL" id="SDX33016.1"/>
    </source>
</evidence>
<organism evidence="8 9">
    <name type="scientific">Marininema mesophilum</name>
    <dbReference type="NCBI Taxonomy" id="1048340"/>
    <lineage>
        <taxon>Bacteria</taxon>
        <taxon>Bacillati</taxon>
        <taxon>Bacillota</taxon>
        <taxon>Bacilli</taxon>
        <taxon>Bacillales</taxon>
        <taxon>Thermoactinomycetaceae</taxon>
        <taxon>Marininema</taxon>
    </lineage>
</organism>
<dbReference type="InterPro" id="IPR000821">
    <property type="entry name" value="Ala_racemase"/>
</dbReference>
<feature type="active site" description="Proton acceptor; specific for D-alanine" evidence="4">
    <location>
        <position position="44"/>
    </location>
</feature>
<proteinExistence type="inferred from homology"/>
<keyword evidence="2 4" id="KW-0663">Pyridoxal phosphate</keyword>
<evidence type="ECO:0000256" key="6">
    <source>
        <dbReference type="PIRSR" id="PIRSR600821-52"/>
    </source>
</evidence>
<comment type="cofactor">
    <cofactor evidence="1 4 5">
        <name>pyridoxal 5'-phosphate</name>
        <dbReference type="ChEBI" id="CHEBI:597326"/>
    </cofactor>
</comment>
<dbReference type="Pfam" id="PF01168">
    <property type="entry name" value="Ala_racemase_N"/>
    <property type="match status" value="1"/>
</dbReference>
<evidence type="ECO:0000256" key="4">
    <source>
        <dbReference type="HAMAP-Rule" id="MF_01201"/>
    </source>
</evidence>
<name>A0A1H3ATK2_9BACL</name>
<dbReference type="PROSITE" id="PS00395">
    <property type="entry name" value="ALANINE_RACEMASE"/>
    <property type="match status" value="1"/>
</dbReference>
<dbReference type="CDD" id="cd00430">
    <property type="entry name" value="PLPDE_III_AR"/>
    <property type="match status" value="1"/>
</dbReference>